<evidence type="ECO:0000313" key="8">
    <source>
        <dbReference type="EMBL" id="PTN08133.1"/>
    </source>
</evidence>
<keyword evidence="5 7" id="KW-0456">Lyase</keyword>
<dbReference type="InterPro" id="IPR003770">
    <property type="entry name" value="MLTG-like"/>
</dbReference>
<dbReference type="GO" id="GO:0008932">
    <property type="term" value="F:lytic endotransglycosylase activity"/>
    <property type="evidence" value="ECO:0007669"/>
    <property type="project" value="UniProtKB-UniRule"/>
</dbReference>
<dbReference type="PANTHER" id="PTHR30518:SF2">
    <property type="entry name" value="ENDOLYTIC MUREIN TRANSGLYCOSYLASE"/>
    <property type="match status" value="1"/>
</dbReference>
<dbReference type="CDD" id="cd08010">
    <property type="entry name" value="MltG_like"/>
    <property type="match status" value="1"/>
</dbReference>
<evidence type="ECO:0000256" key="5">
    <source>
        <dbReference type="ARBA" id="ARBA00023239"/>
    </source>
</evidence>
<reference evidence="8 9" key="1">
    <citation type="submission" date="2018-04" db="EMBL/GenBank/DDBJ databases">
        <title>Genomic Encyclopedia of Archaeal and Bacterial Type Strains, Phase II (KMG-II): from individual species to whole genera.</title>
        <authorList>
            <person name="Goeker M."/>
        </authorList>
    </citation>
    <scope>NUCLEOTIDE SEQUENCE [LARGE SCALE GENOMIC DNA]</scope>
    <source>
        <strain evidence="8 9">DSM 28823</strain>
    </source>
</reference>
<keyword evidence="6 7" id="KW-0961">Cell wall biogenesis/degradation</keyword>
<dbReference type="HAMAP" id="MF_02065">
    <property type="entry name" value="MltG"/>
    <property type="match status" value="1"/>
</dbReference>
<name>A0A2T5C0K9_9BACT</name>
<evidence type="ECO:0000313" key="9">
    <source>
        <dbReference type="Proteomes" id="UP000243525"/>
    </source>
</evidence>
<comment type="caution">
    <text evidence="8">The sequence shown here is derived from an EMBL/GenBank/DDBJ whole genome shotgun (WGS) entry which is preliminary data.</text>
</comment>
<evidence type="ECO:0000256" key="4">
    <source>
        <dbReference type="ARBA" id="ARBA00023136"/>
    </source>
</evidence>
<comment type="function">
    <text evidence="7">Functions as a peptidoglycan terminase that cleaves nascent peptidoglycan strands endolytically to terminate their elongation.</text>
</comment>
<dbReference type="EC" id="4.2.2.29" evidence="7"/>
<dbReference type="GO" id="GO:0071555">
    <property type="term" value="P:cell wall organization"/>
    <property type="evidence" value="ECO:0007669"/>
    <property type="project" value="UniProtKB-KW"/>
</dbReference>
<dbReference type="Proteomes" id="UP000243525">
    <property type="component" value="Unassembled WGS sequence"/>
</dbReference>
<evidence type="ECO:0000256" key="2">
    <source>
        <dbReference type="ARBA" id="ARBA00022692"/>
    </source>
</evidence>
<evidence type="ECO:0000256" key="3">
    <source>
        <dbReference type="ARBA" id="ARBA00022989"/>
    </source>
</evidence>
<dbReference type="Gene3D" id="3.30.160.60">
    <property type="entry name" value="Classic Zinc Finger"/>
    <property type="match status" value="1"/>
</dbReference>
<comment type="similarity">
    <text evidence="7">Belongs to the transglycosylase MltG family.</text>
</comment>
<accession>A0A2T5C0K9</accession>
<sequence>MDLNTRNRIMLFPKLNKIIILIFAVAFVLAALYGYRLFGYTFDENVKNAGSITIPENASFEQVLDSISKQDILINEKAFKWVAKKKNYPSFIKAGKYVFTKGMNTNAIVNMLKAGNQKPVTVTFNNVRFMEDLAGKVAKYIAPDSAALINYLRSPEVIAQYGFDQHSFHAMFIPNTYEMYWTTTPEQFVDRMNAEYRRFWNPQRLAKADSLGLTPAQAITLASIVQEETIKADEKPVVAGLYLNRIRKGMLLQADPTVKYALGDFSIQRILTKQLEIDSPYNTYKFAGLPPGPINFPEISSIDAVLNADNNKYLYMCAKEDFSGYHNFARTLSQHNANATRYRNALNANKIYK</sequence>
<dbReference type="PANTHER" id="PTHR30518">
    <property type="entry name" value="ENDOLYTIC MUREIN TRANSGLYCOSYLASE"/>
    <property type="match status" value="1"/>
</dbReference>
<gene>
    <name evidence="7" type="primary">mltG</name>
    <name evidence="8" type="ORF">C8N47_11019</name>
</gene>
<organism evidence="8 9">
    <name type="scientific">Mangrovibacterium marinum</name>
    <dbReference type="NCBI Taxonomy" id="1639118"/>
    <lineage>
        <taxon>Bacteria</taxon>
        <taxon>Pseudomonadati</taxon>
        <taxon>Bacteroidota</taxon>
        <taxon>Bacteroidia</taxon>
        <taxon>Marinilabiliales</taxon>
        <taxon>Prolixibacteraceae</taxon>
        <taxon>Mangrovibacterium</taxon>
    </lineage>
</organism>
<protein>
    <recommendedName>
        <fullName evidence="7">Endolytic murein transglycosylase</fullName>
        <ecNumber evidence="7">4.2.2.29</ecNumber>
    </recommendedName>
    <alternativeName>
        <fullName evidence="7">Peptidoglycan lytic transglycosylase</fullName>
    </alternativeName>
    <alternativeName>
        <fullName evidence="7">Peptidoglycan polymerization terminase</fullName>
    </alternativeName>
</protein>
<keyword evidence="4 7" id="KW-0472">Membrane</keyword>
<dbReference type="Pfam" id="PF02618">
    <property type="entry name" value="YceG"/>
    <property type="match status" value="1"/>
</dbReference>
<dbReference type="GO" id="GO:0005886">
    <property type="term" value="C:plasma membrane"/>
    <property type="evidence" value="ECO:0007669"/>
    <property type="project" value="UniProtKB-UniRule"/>
</dbReference>
<comment type="catalytic activity">
    <reaction evidence="7">
        <text>a peptidoglycan chain = a peptidoglycan chain with N-acetyl-1,6-anhydromuramyl-[peptide] at the reducing end + a peptidoglycan chain with N-acetylglucosamine at the non-reducing end.</text>
        <dbReference type="EC" id="4.2.2.29"/>
    </reaction>
</comment>
<keyword evidence="9" id="KW-1185">Reference proteome</keyword>
<evidence type="ECO:0000256" key="1">
    <source>
        <dbReference type="ARBA" id="ARBA00022475"/>
    </source>
</evidence>
<dbReference type="Gene3D" id="3.30.1490.480">
    <property type="entry name" value="Endolytic murein transglycosylase"/>
    <property type="match status" value="1"/>
</dbReference>
<keyword evidence="3 7" id="KW-1133">Transmembrane helix</keyword>
<proteinExistence type="inferred from homology"/>
<dbReference type="EMBL" id="QAAD01000010">
    <property type="protein sequence ID" value="PTN08133.1"/>
    <property type="molecule type" value="Genomic_DNA"/>
</dbReference>
<feature type="site" description="Important for catalytic activity" evidence="7">
    <location>
        <position position="228"/>
    </location>
</feature>
<dbReference type="GO" id="GO:0009252">
    <property type="term" value="P:peptidoglycan biosynthetic process"/>
    <property type="evidence" value="ECO:0007669"/>
    <property type="project" value="UniProtKB-UniRule"/>
</dbReference>
<evidence type="ECO:0000256" key="6">
    <source>
        <dbReference type="ARBA" id="ARBA00023316"/>
    </source>
</evidence>
<keyword evidence="1 7" id="KW-1003">Cell membrane</keyword>
<dbReference type="NCBIfam" id="TIGR00247">
    <property type="entry name" value="endolytic transglycosylase MltG"/>
    <property type="match status" value="1"/>
</dbReference>
<dbReference type="AlphaFoldDB" id="A0A2T5C0K9"/>
<keyword evidence="2 7" id="KW-0812">Transmembrane</keyword>
<evidence type="ECO:0000256" key="7">
    <source>
        <dbReference type="HAMAP-Rule" id="MF_02065"/>
    </source>
</evidence>